<dbReference type="EC" id="2.7.7.7" evidence="1"/>
<dbReference type="NCBIfam" id="TIGR01128">
    <property type="entry name" value="holA"/>
    <property type="match status" value="1"/>
</dbReference>
<dbReference type="GO" id="GO:0003887">
    <property type="term" value="F:DNA-directed DNA polymerase activity"/>
    <property type="evidence" value="ECO:0007669"/>
    <property type="project" value="UniProtKB-KW"/>
</dbReference>
<dbReference type="InterPro" id="IPR005790">
    <property type="entry name" value="DNA_polIII_delta"/>
</dbReference>
<dbReference type="Pfam" id="PF21694">
    <property type="entry name" value="DNA_pol3_delta_C"/>
    <property type="match status" value="1"/>
</dbReference>
<dbReference type="SUPFAM" id="SSF48019">
    <property type="entry name" value="post-AAA+ oligomerization domain-like"/>
    <property type="match status" value="1"/>
</dbReference>
<evidence type="ECO:0000256" key="5">
    <source>
        <dbReference type="ARBA" id="ARBA00022932"/>
    </source>
</evidence>
<reference evidence="9 10" key="1">
    <citation type="submission" date="2019-08" db="EMBL/GenBank/DDBJ databases">
        <title>Calorimonas adulescens gen. nov., sp. nov., an anaerobic thermophilic bacterium from Sakhalin hot spring.</title>
        <authorList>
            <person name="Khomyakova M.A."/>
            <person name="Merkel A.Y."/>
            <person name="Novikov A."/>
            <person name="Bonch-Osmolovskaya E.A."/>
            <person name="Slobodkin A.I."/>
        </authorList>
    </citation>
    <scope>NUCLEOTIDE SEQUENCE [LARGE SCALE GENOMIC DNA]</scope>
    <source>
        <strain evidence="9 10">A05MB</strain>
    </source>
</reference>
<organism evidence="9 10">
    <name type="scientific">Calorimonas adulescens</name>
    <dbReference type="NCBI Taxonomy" id="2606906"/>
    <lineage>
        <taxon>Bacteria</taxon>
        <taxon>Bacillati</taxon>
        <taxon>Bacillota</taxon>
        <taxon>Clostridia</taxon>
        <taxon>Thermoanaerobacterales</taxon>
        <taxon>Thermoanaerobacteraceae</taxon>
        <taxon>Calorimonas</taxon>
    </lineage>
</organism>
<comment type="catalytic activity">
    <reaction evidence="7">
        <text>DNA(n) + a 2'-deoxyribonucleoside 5'-triphosphate = DNA(n+1) + diphosphate</text>
        <dbReference type="Rhea" id="RHEA:22508"/>
        <dbReference type="Rhea" id="RHEA-COMP:17339"/>
        <dbReference type="Rhea" id="RHEA-COMP:17340"/>
        <dbReference type="ChEBI" id="CHEBI:33019"/>
        <dbReference type="ChEBI" id="CHEBI:61560"/>
        <dbReference type="ChEBI" id="CHEBI:173112"/>
        <dbReference type="EC" id="2.7.7.7"/>
    </reaction>
</comment>
<dbReference type="InterPro" id="IPR048466">
    <property type="entry name" value="DNA_pol3_delta-like_C"/>
</dbReference>
<name>A0A5D8QB61_9THEO</name>
<evidence type="ECO:0000313" key="9">
    <source>
        <dbReference type="EMBL" id="TZE81830.1"/>
    </source>
</evidence>
<dbReference type="EMBL" id="VTPS01000010">
    <property type="protein sequence ID" value="TZE81830.1"/>
    <property type="molecule type" value="Genomic_DNA"/>
</dbReference>
<dbReference type="PANTHER" id="PTHR34388">
    <property type="entry name" value="DNA POLYMERASE III SUBUNIT DELTA"/>
    <property type="match status" value="1"/>
</dbReference>
<dbReference type="Gene3D" id="3.40.50.300">
    <property type="entry name" value="P-loop containing nucleotide triphosphate hydrolases"/>
    <property type="match status" value="1"/>
</dbReference>
<evidence type="ECO:0000256" key="4">
    <source>
        <dbReference type="ARBA" id="ARBA00022705"/>
    </source>
</evidence>
<evidence type="ECO:0000313" key="10">
    <source>
        <dbReference type="Proteomes" id="UP000322976"/>
    </source>
</evidence>
<evidence type="ECO:0000259" key="8">
    <source>
        <dbReference type="Pfam" id="PF21694"/>
    </source>
</evidence>
<evidence type="ECO:0000256" key="3">
    <source>
        <dbReference type="ARBA" id="ARBA00022695"/>
    </source>
</evidence>
<evidence type="ECO:0000256" key="6">
    <source>
        <dbReference type="ARBA" id="ARBA00034754"/>
    </source>
</evidence>
<accession>A0A5D8QB61</accession>
<evidence type="ECO:0000256" key="2">
    <source>
        <dbReference type="ARBA" id="ARBA00022679"/>
    </source>
</evidence>
<evidence type="ECO:0000256" key="7">
    <source>
        <dbReference type="ARBA" id="ARBA00049244"/>
    </source>
</evidence>
<proteinExistence type="inferred from homology"/>
<dbReference type="SUPFAM" id="SSF52540">
    <property type="entry name" value="P-loop containing nucleoside triphosphate hydrolases"/>
    <property type="match status" value="1"/>
</dbReference>
<dbReference type="InterPro" id="IPR008921">
    <property type="entry name" value="DNA_pol3_clamp-load_cplx_C"/>
</dbReference>
<keyword evidence="5" id="KW-0239">DNA-directed DNA polymerase</keyword>
<keyword evidence="10" id="KW-1185">Reference proteome</keyword>
<comment type="similarity">
    <text evidence="6">Belongs to the DNA polymerase HolA subunit family.</text>
</comment>
<dbReference type="AlphaFoldDB" id="A0A5D8QB61"/>
<dbReference type="GO" id="GO:0009360">
    <property type="term" value="C:DNA polymerase III complex"/>
    <property type="evidence" value="ECO:0007669"/>
    <property type="project" value="TreeGrafter"/>
</dbReference>
<evidence type="ECO:0000256" key="1">
    <source>
        <dbReference type="ARBA" id="ARBA00012417"/>
    </source>
</evidence>
<feature type="domain" description="DNA polymerase III delta subunit-like C-terminal" evidence="8">
    <location>
        <begin position="212"/>
        <end position="331"/>
    </location>
</feature>
<keyword evidence="4" id="KW-0235">DNA replication</keyword>
<dbReference type="Gene3D" id="1.20.272.10">
    <property type="match status" value="1"/>
</dbReference>
<protein>
    <recommendedName>
        <fullName evidence="1">DNA-directed DNA polymerase</fullName>
        <ecNumber evidence="1">2.7.7.7</ecNumber>
    </recommendedName>
</protein>
<dbReference type="GO" id="GO:0003677">
    <property type="term" value="F:DNA binding"/>
    <property type="evidence" value="ECO:0007669"/>
    <property type="project" value="InterPro"/>
</dbReference>
<dbReference type="InterPro" id="IPR027417">
    <property type="entry name" value="P-loop_NTPase"/>
</dbReference>
<dbReference type="GO" id="GO:0006261">
    <property type="term" value="P:DNA-templated DNA replication"/>
    <property type="evidence" value="ECO:0007669"/>
    <property type="project" value="TreeGrafter"/>
</dbReference>
<keyword evidence="3 9" id="KW-0548">Nucleotidyltransferase</keyword>
<gene>
    <name evidence="9" type="primary">holA</name>
    <name evidence="9" type="ORF">FWJ32_07580</name>
</gene>
<dbReference type="Proteomes" id="UP000322976">
    <property type="component" value="Unassembled WGS sequence"/>
</dbReference>
<comment type="caution">
    <text evidence="9">The sequence shown here is derived from an EMBL/GenBank/DDBJ whole genome shotgun (WGS) entry which is preliminary data.</text>
</comment>
<dbReference type="Gene3D" id="1.10.8.60">
    <property type="match status" value="1"/>
</dbReference>
<keyword evidence="2 9" id="KW-0808">Transferase</keyword>
<sequence length="332" mass="38455">MEKTSRSKTGVGNMNLKEFLKTEANQLKAAYVFNGPNEFLKEQTIDYLVKKYIGSTKAFNLQMITQGMDEIDRYFITPPMLGNKKLIVLEEEVLGEKEKYIAEILNSIPGSNSVIIKTLDIKKYKILNKVFKKAENIIQFEMLKGSELKSWIGNRFNSFGKRVDKATVDYLSGLSDDLFYLDNEIKKIVSFACDLEIIKFDDIRGILPIKLEDRVFEMVDAIGNGNKQRAMKLYRDMVLLGYNYFYIMGMTIRQYRLLFQIRALIDEAASMEEIKKRTGLADFAVKKMYTQAKRFELKDLKNKLFECLKTDMDVKTGEMREDIAMEVFISEA</sequence>
<dbReference type="PANTHER" id="PTHR34388:SF1">
    <property type="entry name" value="DNA POLYMERASE III SUBUNIT DELTA"/>
    <property type="match status" value="1"/>
</dbReference>